<dbReference type="Gene3D" id="1.10.418.10">
    <property type="entry name" value="Calponin-like domain"/>
    <property type="match status" value="1"/>
</dbReference>
<name>A0A6G3MJB1_HENSL</name>
<dbReference type="PANTHER" id="PTHR12114">
    <property type="entry name" value="PARVIN"/>
    <property type="match status" value="1"/>
</dbReference>
<keyword evidence="3" id="KW-0963">Cytoplasm</keyword>
<sequence>MDALFNDRDKCQQFEEGIFRFVNAHLGPMNRTVTDVTSSFTDGVNLILLCGTLGNFYIPVNSYSIKPLSRSEMETNIRYAFEILRDLGVNTTFFDVTDILNGNKKAILKLLYSIFKRYK</sequence>
<dbReference type="GO" id="GO:0005925">
    <property type="term" value="C:focal adhesion"/>
    <property type="evidence" value="ECO:0007669"/>
    <property type="project" value="TreeGrafter"/>
</dbReference>
<dbReference type="AlphaFoldDB" id="A0A6G3MJB1"/>
<evidence type="ECO:0000256" key="7">
    <source>
        <dbReference type="ARBA" id="ARBA00023212"/>
    </source>
</evidence>
<dbReference type="InterPro" id="IPR028433">
    <property type="entry name" value="Parvin"/>
</dbReference>
<dbReference type="SUPFAM" id="SSF47576">
    <property type="entry name" value="Calponin-homology domain, CH-domain"/>
    <property type="match status" value="1"/>
</dbReference>
<dbReference type="PROSITE" id="PS50021">
    <property type="entry name" value="CH"/>
    <property type="match status" value="1"/>
</dbReference>
<dbReference type="GO" id="GO:0030036">
    <property type="term" value="P:actin cytoskeleton organization"/>
    <property type="evidence" value="ECO:0007669"/>
    <property type="project" value="InterPro"/>
</dbReference>
<dbReference type="InterPro" id="IPR036872">
    <property type="entry name" value="CH_dom_sf"/>
</dbReference>
<feature type="domain" description="Calponin-homology (CH)" evidence="8">
    <location>
        <begin position="12"/>
        <end position="119"/>
    </location>
</feature>
<reference evidence="9" key="1">
    <citation type="submission" date="2018-11" db="EMBL/GenBank/DDBJ databases">
        <title>Henneguya salminicola genome and transcriptome.</title>
        <authorList>
            <person name="Yahalomi D."/>
            <person name="Atkinson S.D."/>
            <person name="Neuhof M."/>
            <person name="Chang E.S."/>
            <person name="Philippe H."/>
            <person name="Cartwright P."/>
            <person name="Bartholomew J.L."/>
            <person name="Huchon D."/>
        </authorList>
    </citation>
    <scope>NUCLEOTIDE SEQUENCE</scope>
    <source>
        <strain evidence="9">Hz1</strain>
        <tissue evidence="9">Whole</tissue>
    </source>
</reference>
<organism evidence="9">
    <name type="scientific">Henneguya salminicola</name>
    <name type="common">Myxosporean</name>
    <dbReference type="NCBI Taxonomy" id="69463"/>
    <lineage>
        <taxon>Eukaryota</taxon>
        <taxon>Metazoa</taxon>
        <taxon>Cnidaria</taxon>
        <taxon>Myxozoa</taxon>
        <taxon>Myxosporea</taxon>
        <taxon>Bivalvulida</taxon>
        <taxon>Platysporina</taxon>
        <taxon>Myxobolidae</taxon>
        <taxon>Henneguya</taxon>
    </lineage>
</organism>
<dbReference type="GO" id="GO:0005737">
    <property type="term" value="C:cytoplasm"/>
    <property type="evidence" value="ECO:0007669"/>
    <property type="project" value="TreeGrafter"/>
</dbReference>
<comment type="similarity">
    <text evidence="2">Belongs to the parvin family.</text>
</comment>
<dbReference type="SMART" id="SM00033">
    <property type="entry name" value="CH"/>
    <property type="match status" value="1"/>
</dbReference>
<dbReference type="GO" id="GO:0003779">
    <property type="term" value="F:actin binding"/>
    <property type="evidence" value="ECO:0007669"/>
    <property type="project" value="UniProtKB-KW"/>
</dbReference>
<dbReference type="GO" id="GO:0034446">
    <property type="term" value="P:substrate adhesion-dependent cell spreading"/>
    <property type="evidence" value="ECO:0007669"/>
    <property type="project" value="TreeGrafter"/>
</dbReference>
<keyword evidence="7" id="KW-0206">Cytoskeleton</keyword>
<evidence type="ECO:0000313" key="9">
    <source>
        <dbReference type="EMBL" id="NDJ94006.1"/>
    </source>
</evidence>
<dbReference type="GO" id="GO:0015629">
    <property type="term" value="C:actin cytoskeleton"/>
    <property type="evidence" value="ECO:0007669"/>
    <property type="project" value="TreeGrafter"/>
</dbReference>
<dbReference type="InterPro" id="IPR001715">
    <property type="entry name" value="CH_dom"/>
</dbReference>
<evidence type="ECO:0000256" key="4">
    <source>
        <dbReference type="ARBA" id="ARBA00022737"/>
    </source>
</evidence>
<evidence type="ECO:0000256" key="3">
    <source>
        <dbReference type="ARBA" id="ARBA00022490"/>
    </source>
</evidence>
<dbReference type="CDD" id="cd21222">
    <property type="entry name" value="CH_PARV_rpt2"/>
    <property type="match status" value="1"/>
</dbReference>
<evidence type="ECO:0000256" key="6">
    <source>
        <dbReference type="ARBA" id="ARBA00023203"/>
    </source>
</evidence>
<dbReference type="Pfam" id="PF00307">
    <property type="entry name" value="CH"/>
    <property type="match status" value="1"/>
</dbReference>
<dbReference type="GO" id="GO:0071963">
    <property type="term" value="P:establishment or maintenance of cell polarity regulating cell shape"/>
    <property type="evidence" value="ECO:0007669"/>
    <property type="project" value="TreeGrafter"/>
</dbReference>
<dbReference type="EMBL" id="GHBP01006028">
    <property type="protein sequence ID" value="NDJ94006.1"/>
    <property type="molecule type" value="Transcribed_RNA"/>
</dbReference>
<evidence type="ECO:0000256" key="1">
    <source>
        <dbReference type="ARBA" id="ARBA00004245"/>
    </source>
</evidence>
<evidence type="ECO:0000259" key="8">
    <source>
        <dbReference type="PROSITE" id="PS50021"/>
    </source>
</evidence>
<keyword evidence="6" id="KW-0009">Actin-binding</keyword>
<evidence type="ECO:0000256" key="5">
    <source>
        <dbReference type="ARBA" id="ARBA00022889"/>
    </source>
</evidence>
<keyword evidence="4" id="KW-0677">Repeat</keyword>
<dbReference type="PANTHER" id="PTHR12114:SF1">
    <property type="entry name" value="GAMMA-PARVIN"/>
    <property type="match status" value="1"/>
</dbReference>
<protein>
    <submittedName>
        <fullName evidence="9">Alpha-parvin (Trinotate prediction)</fullName>
    </submittedName>
</protein>
<proteinExistence type="inferred from homology"/>
<accession>A0A6G3MJB1</accession>
<keyword evidence="5" id="KW-0130">Cell adhesion</keyword>
<evidence type="ECO:0000256" key="2">
    <source>
        <dbReference type="ARBA" id="ARBA00005666"/>
    </source>
</evidence>
<comment type="subcellular location">
    <subcellularLocation>
        <location evidence="1">Cytoplasm</location>
        <location evidence="1">Cytoskeleton</location>
    </subcellularLocation>
</comment>
<dbReference type="GO" id="GO:0030031">
    <property type="term" value="P:cell projection assembly"/>
    <property type="evidence" value="ECO:0007669"/>
    <property type="project" value="TreeGrafter"/>
</dbReference>